<protein>
    <recommendedName>
        <fullName evidence="2">TnsE C-terminal domain-containing protein</fullName>
    </recommendedName>
</protein>
<dbReference type="RefSeq" id="WP_120369907.1">
    <property type="nucleotide sequence ID" value="NZ_RAXU01000007.1"/>
</dbReference>
<feature type="region of interest" description="Disordered" evidence="1">
    <location>
        <begin position="276"/>
        <end position="305"/>
    </location>
</feature>
<evidence type="ECO:0000313" key="4">
    <source>
        <dbReference type="Proteomes" id="UP000269001"/>
    </source>
</evidence>
<evidence type="ECO:0000313" key="3">
    <source>
        <dbReference type="EMBL" id="RKG34249.1"/>
    </source>
</evidence>
<feature type="region of interest" description="Disordered" evidence="1">
    <location>
        <begin position="330"/>
        <end position="371"/>
    </location>
</feature>
<dbReference type="AlphaFoldDB" id="A0A3A8EJD1"/>
<comment type="caution">
    <text evidence="3">The sequence shown here is derived from an EMBL/GenBank/DDBJ whole genome shotgun (WGS) entry which is preliminary data.</text>
</comment>
<gene>
    <name evidence="3" type="ORF">D7V21_07565</name>
</gene>
<name>A0A3A8EJD1_9GAMM</name>
<reference evidence="3 4" key="1">
    <citation type="submission" date="2018-09" db="EMBL/GenBank/DDBJ databases">
        <title>The draft genome of Acinetobacter spp. strains.</title>
        <authorList>
            <person name="Qin J."/>
            <person name="Feng Y."/>
            <person name="Zong Z."/>
        </authorList>
    </citation>
    <scope>NUCLEOTIDE SEQUENCE [LARGE SCALE GENOMIC DNA]</scope>
    <source>
        <strain evidence="3 4">WCHAc060096</strain>
    </source>
</reference>
<keyword evidence="4" id="KW-1185">Reference proteome</keyword>
<dbReference type="InterPro" id="IPR041419">
    <property type="entry name" value="TnsE_C"/>
</dbReference>
<dbReference type="EMBL" id="RAXU01000007">
    <property type="protein sequence ID" value="RKG34249.1"/>
    <property type="molecule type" value="Genomic_DNA"/>
</dbReference>
<proteinExistence type="predicted"/>
<accession>A0A3A8EJD1</accession>
<feature type="compositionally biased region" description="Polar residues" evidence="1">
    <location>
        <begin position="344"/>
        <end position="358"/>
    </location>
</feature>
<sequence length="533" mass="61277">MAKISHIAKDMKIKKIGALFKKHNSTTWAINLSLENEDGLISSDYTNFSNAKLLRKNSHINPTQEYTKGYHLRFKITSTQDWMSSTYNSDLTKGKFLEHYFLFDAVRVDQFGQLMSETIKVRLPQFELARSLFFYTPYLARSAVLENSLSIDFDIVSNPDHYLINILPACSYPTSHFNDAGIRRILSWILLDSDIRQSFESISQFCTQYGYDFDQYRIWNFCFNPPQLDGVIFDTYGYYKAETSEFFVNEISGFQKISSHISKEVEFYSDKFIESKSGGKTESSSGTKNNGKEPTIKDDEEGNNDDVQIIDVVPTSFEFLEAIETRKASKKSRHRNYGTKDQDLPSTNESSGVSTNEPVSEGSVPSAEFNGAEDETEDLHLYLDRFSAFQQMIDLFCKENPVKNFSFQLHKLPNIQGHSKHVKTDGNPRCVAEVIFQLNNQNIIILEVDTSDNKKPLSSRVLSLKDLNQWNQIDRAKVLELIVTQCLRWPKGIFKNICYKNSTLNHPRMNSKNQEISESELKNWSIRLLNTLT</sequence>
<organism evidence="3 4">
    <name type="scientific">Acinetobacter guerrae</name>
    <dbReference type="NCBI Taxonomy" id="1843371"/>
    <lineage>
        <taxon>Bacteria</taxon>
        <taxon>Pseudomonadati</taxon>
        <taxon>Pseudomonadota</taxon>
        <taxon>Gammaproteobacteria</taxon>
        <taxon>Moraxellales</taxon>
        <taxon>Moraxellaceae</taxon>
        <taxon>Acinetobacter</taxon>
    </lineage>
</organism>
<evidence type="ECO:0000259" key="2">
    <source>
        <dbReference type="Pfam" id="PF18623"/>
    </source>
</evidence>
<feature type="domain" description="TnsE C-terminal" evidence="2">
    <location>
        <begin position="385"/>
        <end position="527"/>
    </location>
</feature>
<dbReference type="Pfam" id="PF18623">
    <property type="entry name" value="TnsE_C"/>
    <property type="match status" value="1"/>
</dbReference>
<evidence type="ECO:0000256" key="1">
    <source>
        <dbReference type="SAM" id="MobiDB-lite"/>
    </source>
</evidence>
<dbReference type="Proteomes" id="UP000269001">
    <property type="component" value="Unassembled WGS sequence"/>
</dbReference>